<dbReference type="InterPro" id="IPR011990">
    <property type="entry name" value="TPR-like_helical_dom_sf"/>
</dbReference>
<evidence type="ECO:0000313" key="5">
    <source>
        <dbReference type="EMBL" id="KZS86995.1"/>
    </source>
</evidence>
<evidence type="ECO:0000313" key="6">
    <source>
        <dbReference type="Proteomes" id="UP000076722"/>
    </source>
</evidence>
<dbReference type="Gene3D" id="1.25.40.1010">
    <property type="match status" value="1"/>
</dbReference>
<dbReference type="PANTHER" id="PTHR22767">
    <property type="entry name" value="N-TERMINAL ACETYLTRANSFERASE-RELATED"/>
    <property type="match status" value="1"/>
</dbReference>
<feature type="compositionally biased region" description="Basic and acidic residues" evidence="4">
    <location>
        <begin position="595"/>
        <end position="611"/>
    </location>
</feature>
<feature type="region of interest" description="Disordered" evidence="4">
    <location>
        <begin position="579"/>
        <end position="628"/>
    </location>
</feature>
<dbReference type="GO" id="GO:0016740">
    <property type="term" value="F:transferase activity"/>
    <property type="evidence" value="ECO:0007669"/>
    <property type="project" value="UniProtKB-KW"/>
</dbReference>
<gene>
    <name evidence="5" type="ORF">SISNIDRAFT_461302</name>
</gene>
<keyword evidence="1" id="KW-0677">Repeat</keyword>
<dbReference type="EMBL" id="KV419460">
    <property type="protein sequence ID" value="KZS86995.1"/>
    <property type="molecule type" value="Genomic_DNA"/>
</dbReference>
<keyword evidence="6" id="KW-1185">Reference proteome</keyword>
<dbReference type="Proteomes" id="UP000076722">
    <property type="component" value="Unassembled WGS sequence"/>
</dbReference>
<dbReference type="Gene3D" id="1.25.40.1040">
    <property type="match status" value="1"/>
</dbReference>
<dbReference type="PIRSF" id="PIRSF000422">
    <property type="entry name" value="N-terminal-AcTrfase-A_aux_su"/>
    <property type="match status" value="1"/>
</dbReference>
<organism evidence="5 6">
    <name type="scientific">Sistotremastrum niveocremeum HHB9708</name>
    <dbReference type="NCBI Taxonomy" id="1314777"/>
    <lineage>
        <taxon>Eukaryota</taxon>
        <taxon>Fungi</taxon>
        <taxon>Dikarya</taxon>
        <taxon>Basidiomycota</taxon>
        <taxon>Agaricomycotina</taxon>
        <taxon>Agaricomycetes</taxon>
        <taxon>Sistotremastrales</taxon>
        <taxon>Sistotremastraceae</taxon>
        <taxon>Sertulicium</taxon>
        <taxon>Sertulicium niveocremeum</taxon>
    </lineage>
</organism>
<dbReference type="GO" id="GO:0031415">
    <property type="term" value="C:NatA complex"/>
    <property type="evidence" value="ECO:0007669"/>
    <property type="project" value="TreeGrafter"/>
</dbReference>
<protein>
    <submittedName>
        <fullName evidence="5">N-terminal acetyltransferase A, auxiliary subunit</fullName>
    </submittedName>
</protein>
<reference evidence="5 6" key="1">
    <citation type="journal article" date="2016" name="Mol. Biol. Evol.">
        <title>Comparative Genomics of Early-Diverging Mushroom-Forming Fungi Provides Insights into the Origins of Lignocellulose Decay Capabilities.</title>
        <authorList>
            <person name="Nagy L.G."/>
            <person name="Riley R."/>
            <person name="Tritt A."/>
            <person name="Adam C."/>
            <person name="Daum C."/>
            <person name="Floudas D."/>
            <person name="Sun H."/>
            <person name="Yadav J.S."/>
            <person name="Pangilinan J."/>
            <person name="Larsson K.H."/>
            <person name="Matsuura K."/>
            <person name="Barry K."/>
            <person name="Labutti K."/>
            <person name="Kuo R."/>
            <person name="Ohm R.A."/>
            <person name="Bhattacharya S.S."/>
            <person name="Shirouzu T."/>
            <person name="Yoshinaga Y."/>
            <person name="Martin F.M."/>
            <person name="Grigoriev I.V."/>
            <person name="Hibbett D.S."/>
        </authorList>
    </citation>
    <scope>NUCLEOTIDE SEQUENCE [LARGE SCALE GENOMIC DNA]</scope>
    <source>
        <strain evidence="5 6">HHB9708</strain>
    </source>
</reference>
<keyword evidence="2 3" id="KW-0802">TPR repeat</keyword>
<proteinExistence type="predicted"/>
<dbReference type="SUPFAM" id="SSF48452">
    <property type="entry name" value="TPR-like"/>
    <property type="match status" value="2"/>
</dbReference>
<dbReference type="PROSITE" id="PS50005">
    <property type="entry name" value="TPR"/>
    <property type="match status" value="1"/>
</dbReference>
<sequence length="842" mass="95745">MPPAVQAKKPLPSKEQTLFKELLAQYEASQYKRALKTVDQILKKFPDHGESLAMKGLVVAHMGRKEEGLELVRKGIRMDLTSHIVWHVFGLMKKSERDYEEAVKSYLVALRYDKDNMNIMRDAANMQMQLRNYEGLVDLRLSLLRLRPNMRQNWVAAAIAYYFNGQLFDAKYVLEIYEGVLKNAPARDTETSELLLFHARILYELERYKPALEFLETHTQMRKIFDRTAVTELKTKIYEALGKQDDADECWRILIDINAESYDYYTGFLKNRAIDLGNLTDETKAAATRYFQDFSTQYPKATAPKRLALTYSSGDQFADLVKAYIQNGLERGIPSLFVDLKSLYSDPTKLAEISSFITSFHNSQNSSSSPEPATYIWTLYFLAQHHSHLGHHSEALSVLDTALQHTPTLPDLLTLRAKVLKRAGDPWGAWRSAEEARALDGQDRGLNWKSAKYAIRAQELEEGQKLLGLFTKKEAPSPAWDLEEMQSFAFLIEEGDAHFRAGRHGLALKRYKAIERIFGDFEDDQFDFHGYVNRKGTLNVYIDMINWEDRLRSHPIYIRAALQASRIYLSIYDRPKSKAGESAEDKKAKKKAKKAAADAKKAAPATDDKLPDNPTSPPKDDDPFGEKLISVNDPLEQAAKMLRPLERSATWSFEMWIGSFDVALRRRKYLQAQRALQYAKSLEPQNPELHVRILEYHLALLSLHQKGTNGSASPSPVADLLKSLLPEEVTPDVYNSTWLQSGSPSATRILAGARGASALGAPVEEVESILQGVWGEDVAINPQTALQVLDYLRSIQSSKVEEFRTRSQEKFPLSTIFKTPDEWKALKASIQNEEEKEEVEVY</sequence>
<feature type="repeat" description="TPR" evidence="3">
    <location>
        <begin position="83"/>
        <end position="116"/>
    </location>
</feature>
<evidence type="ECO:0000256" key="2">
    <source>
        <dbReference type="ARBA" id="ARBA00022803"/>
    </source>
</evidence>
<accession>A0A164MSQ4</accession>
<dbReference type="PANTHER" id="PTHR22767:SF2">
    <property type="entry name" value="N(ALPHA)-ACETYLTRANSFERASE 15_16, ISOFORM A"/>
    <property type="match status" value="1"/>
</dbReference>
<evidence type="ECO:0000256" key="3">
    <source>
        <dbReference type="PROSITE-ProRule" id="PRU00339"/>
    </source>
</evidence>
<evidence type="ECO:0000256" key="4">
    <source>
        <dbReference type="SAM" id="MobiDB-lite"/>
    </source>
</evidence>
<dbReference type="Pfam" id="PF13432">
    <property type="entry name" value="TPR_16"/>
    <property type="match status" value="1"/>
</dbReference>
<dbReference type="InterPro" id="IPR021183">
    <property type="entry name" value="NatA_aux_su"/>
</dbReference>
<name>A0A164MSQ4_9AGAM</name>
<evidence type="ECO:0000256" key="1">
    <source>
        <dbReference type="ARBA" id="ARBA00022737"/>
    </source>
</evidence>
<dbReference type="OrthoDB" id="10263032at2759"/>
<dbReference type="SMART" id="SM00028">
    <property type="entry name" value="TPR"/>
    <property type="match status" value="8"/>
</dbReference>
<dbReference type="AlphaFoldDB" id="A0A164MSQ4"/>
<dbReference type="Pfam" id="PF12569">
    <property type="entry name" value="NatA_aux_su"/>
    <property type="match status" value="1"/>
</dbReference>
<dbReference type="InterPro" id="IPR019734">
    <property type="entry name" value="TPR_rpt"/>
</dbReference>
<keyword evidence="5" id="KW-0808">Transferase</keyword>
<dbReference type="STRING" id="1314777.A0A164MSQ4"/>